<organism evidence="3 4">
    <name type="scientific">Candidatus Afipia apatlaquensis</name>
    <dbReference type="NCBI Taxonomy" id="2712852"/>
    <lineage>
        <taxon>Bacteria</taxon>
        <taxon>Pseudomonadati</taxon>
        <taxon>Pseudomonadota</taxon>
        <taxon>Alphaproteobacteria</taxon>
        <taxon>Hyphomicrobiales</taxon>
        <taxon>Nitrobacteraceae</taxon>
        <taxon>Afipia</taxon>
    </lineage>
</organism>
<comment type="caution">
    <text evidence="3">The sequence shown here is derived from an EMBL/GenBank/DDBJ whole genome shotgun (WGS) entry which is preliminary data.</text>
</comment>
<keyword evidence="4" id="KW-1185">Reference proteome</keyword>
<dbReference type="AlphaFoldDB" id="A0A7C9RNB1"/>
<evidence type="ECO:0000313" key="3">
    <source>
        <dbReference type="EMBL" id="NGX99056.1"/>
    </source>
</evidence>
<dbReference type="InterPro" id="IPR020904">
    <property type="entry name" value="Sc_DH/Rdtase_CS"/>
</dbReference>
<evidence type="ECO:0000313" key="4">
    <source>
        <dbReference type="Proteomes" id="UP000480266"/>
    </source>
</evidence>
<dbReference type="CDD" id="cd05233">
    <property type="entry name" value="SDR_c"/>
    <property type="match status" value="1"/>
</dbReference>
<accession>A0A7C9RNB1</accession>
<sequence>MKISGKVVVVTGGANGIGQALAETFHREGAAKVVVADLDGARAKTVADAIGGASFACDVAKESDILHVIDETEKQFGPIELFCSNAGIIGEFDPLSENAGGSSDAPWAKSWAVNVMAHIYAARHLVPRMRARGGGYFLNTVSAAGLLSQVGSAAYSTTKHAAVGFAENLAISHKAHNIRVSILCPQGVETNMIRGMPKGPQSHDGNLTPEEVALCALEGIDRETFLILPHPQVLDYMRKKTDNYDRWIGGMAKIQAGMRETFGKK</sequence>
<comment type="similarity">
    <text evidence="1">Belongs to the short-chain dehydrogenases/reductases (SDR) family.</text>
</comment>
<dbReference type="SUPFAM" id="SSF51735">
    <property type="entry name" value="NAD(P)-binding Rossmann-fold domains"/>
    <property type="match status" value="1"/>
</dbReference>
<protein>
    <submittedName>
        <fullName evidence="3">SDR family oxidoreductase</fullName>
    </submittedName>
</protein>
<dbReference type="PRINTS" id="PR00081">
    <property type="entry name" value="GDHRDH"/>
</dbReference>
<dbReference type="InterPro" id="IPR002347">
    <property type="entry name" value="SDR_fam"/>
</dbReference>
<gene>
    <name evidence="3" type="ORF">G4V63_28805</name>
</gene>
<dbReference type="PANTHER" id="PTHR43180">
    <property type="entry name" value="3-OXOACYL-(ACYL-CARRIER-PROTEIN) REDUCTASE (AFU_ORTHOLOGUE AFUA_6G11210)"/>
    <property type="match status" value="1"/>
</dbReference>
<reference evidence="3" key="1">
    <citation type="submission" date="2020-02" db="EMBL/GenBank/DDBJ databases">
        <title>Draft genome sequence of Candidatus Afipia apatlaquensis IBT-C3, a potential strain for decolorization of textile dyes.</title>
        <authorList>
            <person name="Sanchez-Reyes A."/>
            <person name="Breton-Deval L."/>
            <person name="Mangelson H."/>
            <person name="Sanchez-Flores A."/>
        </authorList>
    </citation>
    <scope>NUCLEOTIDE SEQUENCE [LARGE SCALE GENOMIC DNA]</scope>
    <source>
        <strain evidence="3">IBT-C3</strain>
    </source>
</reference>
<proteinExistence type="inferred from homology"/>
<dbReference type="PANTHER" id="PTHR43180:SF66">
    <property type="entry name" value="SHORT-CHAIN DEHYDROGENASE_REDUCTASE FAMILY PROTEIN"/>
    <property type="match status" value="1"/>
</dbReference>
<dbReference type="Proteomes" id="UP000480266">
    <property type="component" value="Unassembled WGS sequence"/>
</dbReference>
<dbReference type="GO" id="GO:0016491">
    <property type="term" value="F:oxidoreductase activity"/>
    <property type="evidence" value="ECO:0007669"/>
    <property type="project" value="UniProtKB-KW"/>
</dbReference>
<name>A0A7C9RNB1_9BRAD</name>
<evidence type="ECO:0000256" key="1">
    <source>
        <dbReference type="ARBA" id="ARBA00006484"/>
    </source>
</evidence>
<dbReference type="Pfam" id="PF00106">
    <property type="entry name" value="adh_short"/>
    <property type="match status" value="1"/>
</dbReference>
<dbReference type="EMBL" id="JAAMRR010001467">
    <property type="protein sequence ID" value="NGX99056.1"/>
    <property type="molecule type" value="Genomic_DNA"/>
</dbReference>
<dbReference type="PROSITE" id="PS00061">
    <property type="entry name" value="ADH_SHORT"/>
    <property type="match status" value="1"/>
</dbReference>
<evidence type="ECO:0000256" key="2">
    <source>
        <dbReference type="ARBA" id="ARBA00023002"/>
    </source>
</evidence>
<keyword evidence="2" id="KW-0560">Oxidoreductase</keyword>
<dbReference type="InterPro" id="IPR036291">
    <property type="entry name" value="NAD(P)-bd_dom_sf"/>
</dbReference>
<dbReference type="Gene3D" id="3.40.50.720">
    <property type="entry name" value="NAD(P)-binding Rossmann-like Domain"/>
    <property type="match status" value="1"/>
</dbReference>